<dbReference type="Gene3D" id="2.130.10.10">
    <property type="entry name" value="YVTN repeat-like/Quinoprotein amine dehydrogenase"/>
    <property type="match status" value="1"/>
</dbReference>
<organism evidence="2">
    <name type="scientific">Rhodococcus sp. NS1</name>
    <dbReference type="NCBI Taxonomy" id="402236"/>
    <lineage>
        <taxon>Bacteria</taxon>
        <taxon>Bacillati</taxon>
        <taxon>Actinomycetota</taxon>
        <taxon>Actinomycetes</taxon>
        <taxon>Mycobacteriales</taxon>
        <taxon>Nocardiaceae</taxon>
        <taxon>Rhodococcus</taxon>
    </lineage>
</organism>
<dbReference type="PANTHER" id="PTHR47197:SF3">
    <property type="entry name" value="DIHYDRO-HEME D1 DEHYDROGENASE"/>
    <property type="match status" value="1"/>
</dbReference>
<protein>
    <recommendedName>
        <fullName evidence="3">YncE family protein</fullName>
    </recommendedName>
</protein>
<dbReference type="InterPro" id="IPR051200">
    <property type="entry name" value="Host-pathogen_enzymatic-act"/>
</dbReference>
<evidence type="ECO:0008006" key="3">
    <source>
        <dbReference type="Google" id="ProtNLM"/>
    </source>
</evidence>
<dbReference type="EMBL" id="KJ605395">
    <property type="protein sequence ID" value="AIU93456.1"/>
    <property type="molecule type" value="Genomic_DNA"/>
</dbReference>
<dbReference type="PROSITE" id="PS51257">
    <property type="entry name" value="PROKAR_LIPOPROTEIN"/>
    <property type="match status" value="1"/>
</dbReference>
<keyword evidence="1" id="KW-0732">Signal</keyword>
<dbReference type="PANTHER" id="PTHR47197">
    <property type="entry name" value="PROTEIN NIRF"/>
    <property type="match status" value="1"/>
</dbReference>
<dbReference type="InterPro" id="IPR015943">
    <property type="entry name" value="WD40/YVTN_repeat-like_dom_sf"/>
</dbReference>
<evidence type="ECO:0000256" key="1">
    <source>
        <dbReference type="SAM" id="SignalP"/>
    </source>
</evidence>
<reference evidence="2" key="1">
    <citation type="submission" date="2014-03" db="EMBL/GenBank/DDBJ databases">
        <authorList>
            <person name="Zhang G."/>
            <person name="Zhu L."/>
            <person name="Fang P."/>
        </authorList>
    </citation>
    <scope>NUCLEOTIDE SEQUENCE</scope>
    <source>
        <strain evidence="2">NS1</strain>
        <plasmid evidence="2">pNSL1</plasmid>
    </source>
</reference>
<geneLocation type="plasmid" evidence="2">
    <name>pNSL1</name>
</geneLocation>
<keyword evidence="2" id="KW-0614">Plasmid</keyword>
<accession>A0A097SPM0</accession>
<feature type="chain" id="PRO_5038553628" description="YncE family protein" evidence="1">
    <location>
        <begin position="25"/>
        <end position="340"/>
    </location>
</feature>
<dbReference type="InterPro" id="IPR011048">
    <property type="entry name" value="Haem_d1_sf"/>
</dbReference>
<dbReference type="SUPFAM" id="SSF51004">
    <property type="entry name" value="C-terminal (heme d1) domain of cytochrome cd1-nitrite reductase"/>
    <property type="match status" value="1"/>
</dbReference>
<feature type="signal peptide" evidence="1">
    <location>
        <begin position="1"/>
        <end position="24"/>
    </location>
</feature>
<sequence length="340" mass="35520">MRPTRNLVTLLGIAAVLASGCSSTAPSESPQTDDLPLRQVAQVELTGGPARFDYTSIDIGRGLLFIAHMGAGEIIEVDVHGHQVVRTLMDVPDVHGVLAVPDKHRVYATATGRNQLVAFDEDTGEVVFTAPTGDYPDGLAYDPVRNTVWTTNEHAGTETVVDADSGAVRATVDLGGEVGNVVYDPAIDRMVVAVQGRGDLAVIDPGGYTVTDRIPTPGCDSPPGQALDAAGQVMFVGCEADAIMVTVDLTARAVTGRDTVGQTPDVLAYDPGAHRIYVAAESGVVSVFDRSDGHTVPAGAAHLADGAHILALDPATHHTYFPIPTGPGDTPVLWEFEPTS</sequence>
<name>A0A097SPM0_9NOCA</name>
<dbReference type="AlphaFoldDB" id="A0A097SPM0"/>
<proteinExistence type="predicted"/>
<evidence type="ECO:0000313" key="2">
    <source>
        <dbReference type="EMBL" id="AIU93456.1"/>
    </source>
</evidence>
<gene>
    <name evidence="2" type="ORF">LRS1606.22</name>
</gene>